<dbReference type="EMBL" id="SSTE01009989">
    <property type="protein sequence ID" value="KAA0052910.1"/>
    <property type="molecule type" value="Genomic_DNA"/>
</dbReference>
<comment type="function">
    <text evidence="8">Involved in cellular auxin homeostasis by regulating auxin metabolism. Regulates intracellular auxin accumulation at the endoplasmic reticulum and thus auxin availability for nuclear auxin signaling.</text>
</comment>
<feature type="transmembrane region" description="Helical" evidence="10">
    <location>
        <begin position="255"/>
        <end position="278"/>
    </location>
</feature>
<evidence type="ECO:0000256" key="1">
    <source>
        <dbReference type="ARBA" id="ARBA00004477"/>
    </source>
</evidence>
<dbReference type="Pfam" id="PF03547">
    <property type="entry name" value="Mem_trans"/>
    <property type="match status" value="1"/>
</dbReference>
<gene>
    <name evidence="12" type="ORF">E6C27_scaffold344G00160</name>
</gene>
<organism evidence="12 13">
    <name type="scientific">Cucumis melo var. makuwa</name>
    <name type="common">Oriental melon</name>
    <dbReference type="NCBI Taxonomy" id="1194695"/>
    <lineage>
        <taxon>Eukaryota</taxon>
        <taxon>Viridiplantae</taxon>
        <taxon>Streptophyta</taxon>
        <taxon>Embryophyta</taxon>
        <taxon>Tracheophyta</taxon>
        <taxon>Spermatophyta</taxon>
        <taxon>Magnoliopsida</taxon>
        <taxon>eudicotyledons</taxon>
        <taxon>Gunneridae</taxon>
        <taxon>Pentapetalae</taxon>
        <taxon>rosids</taxon>
        <taxon>fabids</taxon>
        <taxon>Cucurbitales</taxon>
        <taxon>Cucurbitaceae</taxon>
        <taxon>Benincaseae</taxon>
        <taxon>Cucumis</taxon>
    </lineage>
</organism>
<evidence type="ECO:0000256" key="10">
    <source>
        <dbReference type="SAM" id="Phobius"/>
    </source>
</evidence>
<protein>
    <submittedName>
        <fullName evidence="12">Transporter YBR287W-like isoform X1</fullName>
    </submittedName>
</protein>
<evidence type="ECO:0000256" key="11">
    <source>
        <dbReference type="SAM" id="SignalP"/>
    </source>
</evidence>
<dbReference type="PANTHER" id="PTHR31651:SF3">
    <property type="entry name" value="PROTEIN PIN-LIKES 7"/>
    <property type="match status" value="1"/>
</dbReference>
<keyword evidence="11" id="KW-0732">Signal</keyword>
<dbReference type="GO" id="GO:0005789">
    <property type="term" value="C:endoplasmic reticulum membrane"/>
    <property type="evidence" value="ECO:0007669"/>
    <property type="project" value="UniProtKB-SubCell"/>
</dbReference>
<feature type="transmembrane region" description="Helical" evidence="10">
    <location>
        <begin position="34"/>
        <end position="55"/>
    </location>
</feature>
<dbReference type="InterPro" id="IPR045033">
    <property type="entry name" value="PILS1/3/4/5/7"/>
</dbReference>
<evidence type="ECO:0000256" key="3">
    <source>
        <dbReference type="ARBA" id="ARBA00022692"/>
    </source>
</evidence>
<feature type="signal peptide" evidence="11">
    <location>
        <begin position="1"/>
        <end position="18"/>
    </location>
</feature>
<evidence type="ECO:0000256" key="2">
    <source>
        <dbReference type="ARBA" id="ARBA00022448"/>
    </source>
</evidence>
<evidence type="ECO:0000256" key="7">
    <source>
        <dbReference type="ARBA" id="ARBA00023294"/>
    </source>
</evidence>
<evidence type="ECO:0000256" key="6">
    <source>
        <dbReference type="ARBA" id="ARBA00023136"/>
    </source>
</evidence>
<evidence type="ECO:0000313" key="13">
    <source>
        <dbReference type="Proteomes" id="UP000321393"/>
    </source>
</evidence>
<dbReference type="PANTHER" id="PTHR31651">
    <property type="match status" value="1"/>
</dbReference>
<keyword evidence="7" id="KW-0927">Auxin signaling pathway</keyword>
<dbReference type="GO" id="GO:0080162">
    <property type="term" value="P:endoplasmic reticulum to cytosol auxin transport"/>
    <property type="evidence" value="ECO:0007669"/>
    <property type="project" value="InterPro"/>
</dbReference>
<dbReference type="AlphaFoldDB" id="A0A5A7UCJ4"/>
<reference evidence="12 13" key="1">
    <citation type="submission" date="2019-08" db="EMBL/GenBank/DDBJ databases">
        <title>Draft genome sequences of two oriental melons (Cucumis melo L. var makuwa).</title>
        <authorList>
            <person name="Kwon S.-Y."/>
        </authorList>
    </citation>
    <scope>NUCLEOTIDE SEQUENCE [LARGE SCALE GENOMIC DNA]</scope>
    <source>
        <strain evidence="13">cv. SW 3</strain>
        <tissue evidence="12">Leaf</tissue>
    </source>
</reference>
<keyword evidence="6 10" id="KW-0472">Membrane</keyword>
<keyword evidence="3 10" id="KW-0812">Transmembrane</keyword>
<dbReference type="OrthoDB" id="191139at2759"/>
<comment type="subcellular location">
    <subcellularLocation>
        <location evidence="1">Endoplasmic reticulum membrane</location>
        <topology evidence="1">Multi-pass membrane protein</topology>
    </subcellularLocation>
</comment>
<evidence type="ECO:0000256" key="5">
    <source>
        <dbReference type="ARBA" id="ARBA00022989"/>
    </source>
</evidence>
<sequence>MNLGNLGNLLLIIIPAICDEDGSPFGDRDTCTSLGLSYASFSMALGGFYLWTYTYQLVKTSSMRLQALEVEETEEQLKAPNKPSNEDLQAHLLNKQNGEQAHLLPVSVSSTTNTLLEQVESQQAAGSLEVGSLEKGESSSVWAKTLEFMHSIMEELMAPPSLGAVTVAWLRNLVVGDNAPFRVIQDSVQLLGEGTIPCTTLILGGNLVQGLRSSKVKASTIIGVIGVRYIVLPIIGISVVKAANALGFLAPDPLYHFLLMVQYTTPPAMAIGTMTQLFGVGQEECSVIMLWTYLAAALSLALWSAVFMWILS</sequence>
<evidence type="ECO:0000256" key="8">
    <source>
        <dbReference type="ARBA" id="ARBA00025100"/>
    </source>
</evidence>
<name>A0A5A7UCJ4_CUCMM</name>
<dbReference type="Proteomes" id="UP000321393">
    <property type="component" value="Unassembled WGS sequence"/>
</dbReference>
<dbReference type="STRING" id="1194695.A0A5A7UCJ4"/>
<keyword evidence="4" id="KW-0256">Endoplasmic reticulum</keyword>
<evidence type="ECO:0000313" key="12">
    <source>
        <dbReference type="EMBL" id="KAA0052910.1"/>
    </source>
</evidence>
<feature type="chain" id="PRO_5023038235" evidence="11">
    <location>
        <begin position="19"/>
        <end position="312"/>
    </location>
</feature>
<comment type="caution">
    <text evidence="12">The sequence shown here is derived from an EMBL/GenBank/DDBJ whole genome shotgun (WGS) entry which is preliminary data.</text>
</comment>
<comment type="similarity">
    <text evidence="9">Belongs to the auxin efflux carrier (TC 2.A.69.2) family.</text>
</comment>
<dbReference type="InterPro" id="IPR004776">
    <property type="entry name" value="Mem_transp_PIN-like"/>
</dbReference>
<accession>A0A5A7UCJ4</accession>
<keyword evidence="5 10" id="KW-1133">Transmembrane helix</keyword>
<proteinExistence type="inferred from homology"/>
<feature type="transmembrane region" description="Helical" evidence="10">
    <location>
        <begin position="221"/>
        <end position="243"/>
    </location>
</feature>
<feature type="transmembrane region" description="Helical" evidence="10">
    <location>
        <begin position="290"/>
        <end position="311"/>
    </location>
</feature>
<evidence type="ECO:0000256" key="9">
    <source>
        <dbReference type="ARBA" id="ARBA00025752"/>
    </source>
</evidence>
<keyword evidence="2" id="KW-0813">Transport</keyword>
<evidence type="ECO:0000256" key="4">
    <source>
        <dbReference type="ARBA" id="ARBA00022824"/>
    </source>
</evidence>
<dbReference type="GO" id="GO:0009734">
    <property type="term" value="P:auxin-activated signaling pathway"/>
    <property type="evidence" value="ECO:0007669"/>
    <property type="project" value="UniProtKB-KW"/>
</dbReference>